<dbReference type="AlphaFoldDB" id="A0A939LNX5"/>
<proteinExistence type="predicted"/>
<dbReference type="Pfam" id="PF18844">
    <property type="entry name" value="baeRF_family2"/>
    <property type="match status" value="1"/>
</dbReference>
<evidence type="ECO:0000313" key="1">
    <source>
        <dbReference type="EMBL" id="MBO1751611.1"/>
    </source>
</evidence>
<organism evidence="1 2">
    <name type="scientific">Actinotalea soli</name>
    <dbReference type="NCBI Taxonomy" id="2819234"/>
    <lineage>
        <taxon>Bacteria</taxon>
        <taxon>Bacillati</taxon>
        <taxon>Actinomycetota</taxon>
        <taxon>Actinomycetes</taxon>
        <taxon>Micrococcales</taxon>
        <taxon>Cellulomonadaceae</taxon>
        <taxon>Actinotalea</taxon>
    </lineage>
</organism>
<keyword evidence="2" id="KW-1185">Reference proteome</keyword>
<dbReference type="InterPro" id="IPR040701">
    <property type="entry name" value="Bact_RF_family2"/>
</dbReference>
<dbReference type="EMBL" id="JAGEMK010000003">
    <property type="protein sequence ID" value="MBO1751611.1"/>
    <property type="molecule type" value="Genomic_DNA"/>
</dbReference>
<dbReference type="SUPFAM" id="SSF53137">
    <property type="entry name" value="Translational machinery components"/>
    <property type="match status" value="1"/>
</dbReference>
<sequence>MKLDSLKPLLDHRGPLTTVSLDVTRADEAGDRDVKNRWQGLRRSLEQDGAPEATLAAVAEAVLRPTHVPGRHGRFVVAAGEKILFDRVLADAPARDEAFHDGVPALMPAAQAADEAVRYLLVEVDRQGADLSWSGTDSHRPDEQLEHVEGDHDVLHKVRAGGWSHRRMQSRVEDSWERNAEAVATELDRAVVEHRPELVMITGDVRAVALIRDAVGRPTSEILVDVPGGSRADGVKEDAFAENLHRVVEAYRARRREGVADRLREGLGRGAGAVTSLGDVLDVLRRGQVSELVILEDAAGAPAQLGDGELWVGPGPLEIAARRSELDALGVREEDARQMRSDVAILRAALAQDAGVTFALEGSVDLVDGVAALLRWSDAATPHEAAPSYTEDSHRQGHH</sequence>
<dbReference type="InterPro" id="IPR042226">
    <property type="entry name" value="eFR1_2_sf"/>
</dbReference>
<dbReference type="Gene3D" id="3.30.420.60">
    <property type="entry name" value="eRF1 domain 2"/>
    <property type="match status" value="1"/>
</dbReference>
<evidence type="ECO:0000313" key="2">
    <source>
        <dbReference type="Proteomes" id="UP000664209"/>
    </source>
</evidence>
<comment type="caution">
    <text evidence="1">The sequence shown here is derived from an EMBL/GenBank/DDBJ whole genome shotgun (WGS) entry which is preliminary data.</text>
</comment>
<gene>
    <name evidence="1" type="ORF">J4G33_07305</name>
</gene>
<evidence type="ECO:0008006" key="3">
    <source>
        <dbReference type="Google" id="ProtNLM"/>
    </source>
</evidence>
<dbReference type="RefSeq" id="WP_208055295.1">
    <property type="nucleotide sequence ID" value="NZ_JAGEMK010000003.1"/>
</dbReference>
<reference evidence="1" key="1">
    <citation type="submission" date="2021-03" db="EMBL/GenBank/DDBJ databases">
        <title>Actinotalea soli sp. nov., isolated from soil.</title>
        <authorList>
            <person name="Ping W."/>
            <person name="Zhang J."/>
        </authorList>
    </citation>
    <scope>NUCLEOTIDE SEQUENCE</scope>
    <source>
        <strain evidence="1">BY-33</strain>
    </source>
</reference>
<protein>
    <recommendedName>
        <fullName evidence="3">Peptide chain release factor 1</fullName>
    </recommendedName>
</protein>
<name>A0A939LNX5_9CELL</name>
<accession>A0A939LNX5</accession>
<dbReference type="Proteomes" id="UP000664209">
    <property type="component" value="Unassembled WGS sequence"/>
</dbReference>